<dbReference type="AlphaFoldDB" id="A0A834SWL2"/>
<feature type="domain" description="Chalcone isomerase" evidence="8">
    <location>
        <begin position="12"/>
        <end position="197"/>
    </location>
</feature>
<dbReference type="OrthoDB" id="1903537at2759"/>
<comment type="function">
    <text evidence="5">Catalyzes the intramolecular cyclization of bicyclic chalcones into tricyclic (S)-flavanones. Responsible for the isomerization of 4,2',4',6'-tetrahydroxychalcone (also termed chalcone) into naringenin.</text>
</comment>
<evidence type="ECO:0000256" key="2">
    <source>
        <dbReference type="ARBA" id="ARBA00007166"/>
    </source>
</evidence>
<keyword evidence="3 9" id="KW-0413">Isomerase</keyword>
<dbReference type="UniPathway" id="UPA00154"/>
<dbReference type="Gene3D" id="1.10.890.20">
    <property type="match status" value="1"/>
</dbReference>
<keyword evidence="4" id="KW-0284">Flavonoid biosynthesis</keyword>
<sequence length="198" mass="21474">MATASSLPGVQVEFIEFPATITPPAGSVKSYFLGGAGERGLVIDGNFIKFTAIGVYLEDKALPLLASNWKGKSEDELSKSLQFFRDIITGPYEKLIRGSKILPLSGEEYVKKVSENCVGHLKSVGSYDEEEAKAIEEMIQAFKGHHFKPGSSVFYKQSPHGTLTISFSEDATLPEDEGVVIKNKAASMAVLETMIGHL</sequence>
<dbReference type="Pfam" id="PF02431">
    <property type="entry name" value="Chalcone"/>
    <property type="match status" value="1"/>
</dbReference>
<dbReference type="InterPro" id="IPR016089">
    <property type="entry name" value="Chalcone_isomerase_bundle_sf"/>
</dbReference>
<evidence type="ECO:0000313" key="9">
    <source>
        <dbReference type="EMBL" id="KAF7811389.1"/>
    </source>
</evidence>
<gene>
    <name evidence="9" type="ORF">G2W53_032365</name>
</gene>
<evidence type="ECO:0000256" key="5">
    <source>
        <dbReference type="ARBA" id="ARBA00025429"/>
    </source>
</evidence>
<dbReference type="InterPro" id="IPR016088">
    <property type="entry name" value="Chalcone_isomerase_3-sand"/>
</dbReference>
<accession>A0A834SWL2</accession>
<comment type="catalytic activity">
    <reaction evidence="6">
        <text>a chalcone = a flavanone.</text>
        <dbReference type="EC" id="5.5.1.6"/>
    </reaction>
</comment>
<evidence type="ECO:0000256" key="3">
    <source>
        <dbReference type="ARBA" id="ARBA00023235"/>
    </source>
</evidence>
<evidence type="ECO:0000256" key="7">
    <source>
        <dbReference type="RuleBase" id="RU361158"/>
    </source>
</evidence>
<comment type="caution">
    <text evidence="9">The sequence shown here is derived from an EMBL/GenBank/DDBJ whole genome shotgun (WGS) entry which is preliminary data.</text>
</comment>
<dbReference type="InterPro" id="IPR036298">
    <property type="entry name" value="Chalcone_isomerase_sf"/>
</dbReference>
<protein>
    <recommendedName>
        <fullName evidence="7">Chalcone-flavonone isomerase family protein</fullName>
    </recommendedName>
</protein>
<evidence type="ECO:0000256" key="4">
    <source>
        <dbReference type="ARBA" id="ARBA00023241"/>
    </source>
</evidence>
<dbReference type="InterPro" id="IPR016087">
    <property type="entry name" value="Chalcone_isomerase"/>
</dbReference>
<dbReference type="InterPro" id="IPR044164">
    <property type="entry name" value="CFI"/>
</dbReference>
<evidence type="ECO:0000313" key="10">
    <source>
        <dbReference type="Proteomes" id="UP000634136"/>
    </source>
</evidence>
<dbReference type="GO" id="GO:0045430">
    <property type="term" value="F:chalcone isomerase activity"/>
    <property type="evidence" value="ECO:0007669"/>
    <property type="project" value="UniProtKB-EC"/>
</dbReference>
<keyword evidence="10" id="KW-1185">Reference proteome</keyword>
<evidence type="ECO:0000256" key="1">
    <source>
        <dbReference type="ARBA" id="ARBA00004966"/>
    </source>
</evidence>
<reference evidence="9" key="1">
    <citation type="submission" date="2020-09" db="EMBL/GenBank/DDBJ databases">
        <title>Genome-Enabled Discovery of Anthraquinone Biosynthesis in Senna tora.</title>
        <authorList>
            <person name="Kang S.-H."/>
            <person name="Pandey R.P."/>
            <person name="Lee C.-M."/>
            <person name="Sim J.-S."/>
            <person name="Jeong J.-T."/>
            <person name="Choi B.-S."/>
            <person name="Jung M."/>
            <person name="Ginzburg D."/>
            <person name="Zhao K."/>
            <person name="Won S.Y."/>
            <person name="Oh T.-J."/>
            <person name="Yu Y."/>
            <person name="Kim N.-H."/>
            <person name="Lee O.R."/>
            <person name="Lee T.-H."/>
            <person name="Bashyal P."/>
            <person name="Kim T.-S."/>
            <person name="Lee W.-H."/>
            <person name="Kawkins C."/>
            <person name="Kim C.-K."/>
            <person name="Kim J.S."/>
            <person name="Ahn B.O."/>
            <person name="Rhee S.Y."/>
            <person name="Sohng J.K."/>
        </authorList>
    </citation>
    <scope>NUCLEOTIDE SEQUENCE</scope>
    <source>
        <tissue evidence="9">Leaf</tissue>
    </source>
</reference>
<dbReference type="SUPFAM" id="SSF54626">
    <property type="entry name" value="Chalcone isomerase"/>
    <property type="match status" value="1"/>
</dbReference>
<dbReference type="PANTHER" id="PTHR28039:SF8">
    <property type="entry name" value="CHALCONE--FLAVANONE ISOMERASE 1-RELATED"/>
    <property type="match status" value="1"/>
</dbReference>
<organism evidence="9 10">
    <name type="scientific">Senna tora</name>
    <dbReference type="NCBI Taxonomy" id="362788"/>
    <lineage>
        <taxon>Eukaryota</taxon>
        <taxon>Viridiplantae</taxon>
        <taxon>Streptophyta</taxon>
        <taxon>Embryophyta</taxon>
        <taxon>Tracheophyta</taxon>
        <taxon>Spermatophyta</taxon>
        <taxon>Magnoliopsida</taxon>
        <taxon>eudicotyledons</taxon>
        <taxon>Gunneridae</taxon>
        <taxon>Pentapetalae</taxon>
        <taxon>rosids</taxon>
        <taxon>fabids</taxon>
        <taxon>Fabales</taxon>
        <taxon>Fabaceae</taxon>
        <taxon>Caesalpinioideae</taxon>
        <taxon>Cassia clade</taxon>
        <taxon>Senna</taxon>
    </lineage>
</organism>
<evidence type="ECO:0000259" key="8">
    <source>
        <dbReference type="Pfam" id="PF02431"/>
    </source>
</evidence>
<dbReference type="Gene3D" id="3.50.70.10">
    <property type="match status" value="1"/>
</dbReference>
<comment type="similarity">
    <text evidence="2 7">Belongs to the chalcone isomerase family.</text>
</comment>
<proteinExistence type="inferred from homology"/>
<dbReference type="EMBL" id="JAAIUW010000010">
    <property type="protein sequence ID" value="KAF7811389.1"/>
    <property type="molecule type" value="Genomic_DNA"/>
</dbReference>
<name>A0A834SWL2_9FABA</name>
<dbReference type="GO" id="GO:0009813">
    <property type="term" value="P:flavonoid biosynthetic process"/>
    <property type="evidence" value="ECO:0007669"/>
    <property type="project" value="UniProtKB-UniPathway"/>
</dbReference>
<comment type="pathway">
    <text evidence="1">Secondary metabolite biosynthesis; flavonoid biosynthesis.</text>
</comment>
<dbReference type="Proteomes" id="UP000634136">
    <property type="component" value="Unassembled WGS sequence"/>
</dbReference>
<evidence type="ECO:0000256" key="6">
    <source>
        <dbReference type="ARBA" id="ARBA00034056"/>
    </source>
</evidence>
<dbReference type="PANTHER" id="PTHR28039">
    <property type="entry name" value="CHALCONE--FLAVONONE ISOMERASE 1-RELATED"/>
    <property type="match status" value="1"/>
</dbReference>